<evidence type="ECO:0000313" key="2">
    <source>
        <dbReference type="Proteomes" id="UP000500767"/>
    </source>
</evidence>
<evidence type="ECO:0000313" key="1">
    <source>
        <dbReference type="EMBL" id="QKE93302.1"/>
    </source>
</evidence>
<accession>A0A6M8HY17</accession>
<gene>
    <name evidence="1" type="ORF">HN018_24120</name>
</gene>
<geneLocation type="plasmid" evidence="1 2">
    <name>unnamed2</name>
</geneLocation>
<proteinExistence type="predicted"/>
<protein>
    <submittedName>
        <fullName evidence="1">Uncharacterized protein</fullName>
    </submittedName>
</protein>
<name>A0A6M8HY17_9PROT</name>
<dbReference type="AlphaFoldDB" id="A0A6M8HY17"/>
<dbReference type="Proteomes" id="UP000500767">
    <property type="component" value="Plasmid unnamed2"/>
</dbReference>
<reference evidence="1 2" key="1">
    <citation type="journal article" date="2014" name="World J. Microbiol. Biotechnol.">
        <title>Biodiversity and physiological characteristics of Antarctic and Arctic lichens-associated bacteria.</title>
        <authorList>
            <person name="Lee Y.M."/>
            <person name="Kim E.H."/>
            <person name="Lee H.K."/>
            <person name="Hong S.G."/>
        </authorList>
    </citation>
    <scope>NUCLEOTIDE SEQUENCE [LARGE SCALE GENOMIC DNA]</scope>
    <source>
        <strain evidence="1 2">PAMC 26569</strain>
        <plasmid evidence="1">unnamed2</plasmid>
    </source>
</reference>
<organism evidence="1 2">
    <name type="scientific">Lichenicola cladoniae</name>
    <dbReference type="NCBI Taxonomy" id="1484109"/>
    <lineage>
        <taxon>Bacteria</taxon>
        <taxon>Pseudomonadati</taxon>
        <taxon>Pseudomonadota</taxon>
        <taxon>Alphaproteobacteria</taxon>
        <taxon>Acetobacterales</taxon>
        <taxon>Acetobacteraceae</taxon>
        <taxon>Lichenicola</taxon>
    </lineage>
</organism>
<dbReference type="EMBL" id="CP053710">
    <property type="protein sequence ID" value="QKE93302.1"/>
    <property type="molecule type" value="Genomic_DNA"/>
</dbReference>
<dbReference type="RefSeq" id="WP_171835726.1">
    <property type="nucleotide sequence ID" value="NZ_CP053710.1"/>
</dbReference>
<sequence length="70" mass="7268">MDDTGLKELRVTFPEGINIRAVGGSSTFQDDTSAQCEAVGRSGGGSGAKTCMIKEANGQAQRTALGRHLI</sequence>
<dbReference type="KEGG" id="lck:HN018_24120"/>
<keyword evidence="2" id="KW-1185">Reference proteome</keyword>
<keyword evidence="1" id="KW-0614">Plasmid</keyword>